<comment type="similarity">
    <text evidence="1">Belongs to the Gfo/Idh/MocA family.</text>
</comment>
<dbReference type="GO" id="GO:0016491">
    <property type="term" value="F:oxidoreductase activity"/>
    <property type="evidence" value="ECO:0007669"/>
    <property type="project" value="UniProtKB-KW"/>
</dbReference>
<reference evidence="5" key="1">
    <citation type="submission" date="2023-07" db="EMBL/GenBank/DDBJ databases">
        <title>Black Yeasts Isolated from many extreme environments.</title>
        <authorList>
            <person name="Coleine C."/>
            <person name="Stajich J.E."/>
            <person name="Selbmann L."/>
        </authorList>
    </citation>
    <scope>NUCLEOTIDE SEQUENCE</scope>
    <source>
        <strain evidence="5">CCFEE 5485</strain>
    </source>
</reference>
<organism evidence="5 6">
    <name type="scientific">Recurvomyces mirabilis</name>
    <dbReference type="NCBI Taxonomy" id="574656"/>
    <lineage>
        <taxon>Eukaryota</taxon>
        <taxon>Fungi</taxon>
        <taxon>Dikarya</taxon>
        <taxon>Ascomycota</taxon>
        <taxon>Pezizomycotina</taxon>
        <taxon>Dothideomycetes</taxon>
        <taxon>Dothideomycetidae</taxon>
        <taxon>Mycosphaerellales</taxon>
        <taxon>Teratosphaeriaceae</taxon>
        <taxon>Recurvomyces</taxon>
    </lineage>
</organism>
<comment type="caution">
    <text evidence="5">The sequence shown here is derived from an EMBL/GenBank/DDBJ whole genome shotgun (WGS) entry which is preliminary data.</text>
</comment>
<dbReference type="InterPro" id="IPR000683">
    <property type="entry name" value="Gfo/Idh/MocA-like_OxRdtase_N"/>
</dbReference>
<dbReference type="SUPFAM" id="SSF51735">
    <property type="entry name" value="NAD(P)-binding Rossmann-fold domains"/>
    <property type="match status" value="1"/>
</dbReference>
<dbReference type="GO" id="GO:0000166">
    <property type="term" value="F:nucleotide binding"/>
    <property type="evidence" value="ECO:0007669"/>
    <property type="project" value="InterPro"/>
</dbReference>
<dbReference type="InterPro" id="IPR055170">
    <property type="entry name" value="GFO_IDH_MocA-like_dom"/>
</dbReference>
<protein>
    <recommendedName>
        <fullName evidence="7">NAD(P)-binding protein</fullName>
    </recommendedName>
</protein>
<evidence type="ECO:0000313" key="5">
    <source>
        <dbReference type="EMBL" id="KAK3675185.1"/>
    </source>
</evidence>
<name>A0AAE0WP50_9PEZI</name>
<sequence length="357" mass="39849">MVRKLKVAVSGLGRMGARHARHFLERTPRAELVAACDPDPKARAWAKQCLEPYGTVIYEDFDEMLRHPGLEAVVVSGITSEHAPQTSRAIEKDLHVLCEKPLSTDIATCQRVVDAAKQKPHLKVLCGFSRRFDASYRDAWNQIDAGDIGRATVIRSQTCDKYRDDDYFVQYAKHSGGIFVDANVHDIDLTLWYFGQDSIVKSVSAFGVVARYPGLKQYGDVDNGIAVVEFWGGRIAYYFSSRMMMAGQTDTTEVIGTHGKLMINASPANNLVEMHEPNGIRREIAQTYYDRFEQAFVTESNEFTAAVLDNTKLPFKLTGAVQAVKIGAAMTKSLRTGKKIDFDELGNEIEEVQKARL</sequence>
<proteinExistence type="inferred from homology"/>
<dbReference type="Gene3D" id="3.30.360.10">
    <property type="entry name" value="Dihydrodipicolinate Reductase, domain 2"/>
    <property type="match status" value="1"/>
</dbReference>
<evidence type="ECO:0000313" key="6">
    <source>
        <dbReference type="Proteomes" id="UP001274830"/>
    </source>
</evidence>
<dbReference type="GO" id="GO:0006740">
    <property type="term" value="P:NADPH regeneration"/>
    <property type="evidence" value="ECO:0007669"/>
    <property type="project" value="TreeGrafter"/>
</dbReference>
<dbReference type="Pfam" id="PF22725">
    <property type="entry name" value="GFO_IDH_MocA_C3"/>
    <property type="match status" value="1"/>
</dbReference>
<evidence type="ECO:0008006" key="7">
    <source>
        <dbReference type="Google" id="ProtNLM"/>
    </source>
</evidence>
<evidence type="ECO:0000259" key="4">
    <source>
        <dbReference type="Pfam" id="PF22725"/>
    </source>
</evidence>
<dbReference type="PANTHER" id="PTHR42840:SF3">
    <property type="entry name" value="BINDING ROSSMANN FOLD OXIDOREDUCTASE, PUTATIVE (AFU_ORTHOLOGUE AFUA_2G10240)-RELATED"/>
    <property type="match status" value="1"/>
</dbReference>
<accession>A0AAE0WP50</accession>
<evidence type="ECO:0000256" key="1">
    <source>
        <dbReference type="ARBA" id="ARBA00010928"/>
    </source>
</evidence>
<keyword evidence="2" id="KW-0560">Oxidoreductase</keyword>
<dbReference type="Proteomes" id="UP001274830">
    <property type="component" value="Unassembled WGS sequence"/>
</dbReference>
<feature type="domain" description="Gfo/Idh/MocA-like oxidoreductase N-terminal" evidence="3">
    <location>
        <begin position="5"/>
        <end position="120"/>
    </location>
</feature>
<evidence type="ECO:0000259" key="3">
    <source>
        <dbReference type="Pfam" id="PF01408"/>
    </source>
</evidence>
<dbReference type="GO" id="GO:0005737">
    <property type="term" value="C:cytoplasm"/>
    <property type="evidence" value="ECO:0007669"/>
    <property type="project" value="TreeGrafter"/>
</dbReference>
<dbReference type="Pfam" id="PF01408">
    <property type="entry name" value="GFO_IDH_MocA"/>
    <property type="match status" value="1"/>
</dbReference>
<dbReference type="InterPro" id="IPR036291">
    <property type="entry name" value="NAD(P)-bd_dom_sf"/>
</dbReference>
<dbReference type="SUPFAM" id="SSF55347">
    <property type="entry name" value="Glyceraldehyde-3-phosphate dehydrogenase-like, C-terminal domain"/>
    <property type="match status" value="1"/>
</dbReference>
<dbReference type="PANTHER" id="PTHR42840">
    <property type="entry name" value="NAD(P)-BINDING ROSSMANN-FOLD SUPERFAMILY PROTEIN-RELATED"/>
    <property type="match status" value="1"/>
</dbReference>
<dbReference type="EMBL" id="JAUTXT010000016">
    <property type="protein sequence ID" value="KAK3675185.1"/>
    <property type="molecule type" value="Genomic_DNA"/>
</dbReference>
<evidence type="ECO:0000256" key="2">
    <source>
        <dbReference type="ARBA" id="ARBA00023002"/>
    </source>
</evidence>
<dbReference type="Gene3D" id="3.40.50.720">
    <property type="entry name" value="NAD(P)-binding Rossmann-like Domain"/>
    <property type="match status" value="1"/>
</dbReference>
<gene>
    <name evidence="5" type="ORF">LTR78_005119</name>
</gene>
<keyword evidence="6" id="KW-1185">Reference proteome</keyword>
<feature type="domain" description="GFO/IDH/MocA-like oxidoreductase" evidence="4">
    <location>
        <begin position="137"/>
        <end position="261"/>
    </location>
</feature>
<dbReference type="AlphaFoldDB" id="A0AAE0WP50"/>